<reference evidence="3" key="1">
    <citation type="journal article" date="2012" name="Nat. Genet.">
        <title>Lifestyle transitions in plant pathogenic Colletotrichum fungi deciphered by genome and transcriptome analyses.</title>
        <authorList>
            <person name="O'Connell R.J."/>
            <person name="Thon M.R."/>
            <person name="Hacquard S."/>
            <person name="Amyotte S.G."/>
            <person name="Kleemann J."/>
            <person name="Torres M.F."/>
            <person name="Damm U."/>
            <person name="Buiate E.A."/>
            <person name="Epstein L."/>
            <person name="Alkan N."/>
            <person name="Altmueller J."/>
            <person name="Alvarado-Balderrama L."/>
            <person name="Bauser C.A."/>
            <person name="Becker C."/>
            <person name="Birren B.W."/>
            <person name="Chen Z."/>
            <person name="Choi J."/>
            <person name="Crouch J.A."/>
            <person name="Duvick J.P."/>
            <person name="Farman M.A."/>
            <person name="Gan P."/>
            <person name="Heiman D."/>
            <person name="Henrissat B."/>
            <person name="Howard R.J."/>
            <person name="Kabbage M."/>
            <person name="Koch C."/>
            <person name="Kracher B."/>
            <person name="Kubo Y."/>
            <person name="Law A.D."/>
            <person name="Lebrun M.-H."/>
            <person name="Lee Y.-H."/>
            <person name="Miyara I."/>
            <person name="Moore N."/>
            <person name="Neumann U."/>
            <person name="Nordstroem K."/>
            <person name="Panaccione D.G."/>
            <person name="Panstruga R."/>
            <person name="Place M."/>
            <person name="Proctor R.H."/>
            <person name="Prusky D."/>
            <person name="Rech G."/>
            <person name="Reinhardt R."/>
            <person name="Rollins J.A."/>
            <person name="Rounsley S."/>
            <person name="Schardl C.L."/>
            <person name="Schwartz D.C."/>
            <person name="Shenoy N."/>
            <person name="Shirasu K."/>
            <person name="Sikhakolli U.R."/>
            <person name="Stueber K."/>
            <person name="Sukno S.A."/>
            <person name="Sweigard J.A."/>
            <person name="Takano Y."/>
            <person name="Takahara H."/>
            <person name="Trail F."/>
            <person name="van der Does H.C."/>
            <person name="Voll L.M."/>
            <person name="Will I."/>
            <person name="Young S."/>
            <person name="Zeng Q."/>
            <person name="Zhang J."/>
            <person name="Zhou S."/>
            <person name="Dickman M.B."/>
            <person name="Schulze-Lefert P."/>
            <person name="Ver Loren van Themaat E."/>
            <person name="Ma L.-J."/>
            <person name="Vaillancourt L.J."/>
        </authorList>
    </citation>
    <scope>NUCLEOTIDE SEQUENCE [LARGE SCALE GENOMIC DNA]</scope>
    <source>
        <strain evidence="3">IMI 349063</strain>
    </source>
</reference>
<feature type="region of interest" description="Disordered" evidence="1">
    <location>
        <begin position="1"/>
        <end position="63"/>
    </location>
</feature>
<dbReference type="EMBL" id="CACQ02001291">
    <property type="protein sequence ID" value="CCF34831.1"/>
    <property type="molecule type" value="Genomic_DNA"/>
</dbReference>
<feature type="non-terminal residue" evidence="2">
    <location>
        <position position="1"/>
    </location>
</feature>
<sequence>RRLRPLHRRHDHVQRQHLRPRPQPGPQVPRPRHPRRRPRPHRRLARPGLHQGTRRLPRLRDSNGRHSLSLSVLPAFAARGQKTPIRLPLRGSLRTSGGCPLSANQHRGHDHPACWPSLYSYLYLVFLDICGHGHCLFTLEWILLFSTPTFSSLDVLDIGQRVKRLRRKW</sequence>
<gene>
    <name evidence="2" type="ORF">CH063_06743</name>
</gene>
<accession>H1V3M9</accession>
<feature type="compositionally biased region" description="Basic residues" evidence="1">
    <location>
        <begin position="1"/>
        <end position="20"/>
    </location>
</feature>
<evidence type="ECO:0000313" key="2">
    <source>
        <dbReference type="EMBL" id="CCF34831.1"/>
    </source>
</evidence>
<proteinExistence type="predicted"/>
<feature type="compositionally biased region" description="Basic residues" evidence="1">
    <location>
        <begin position="30"/>
        <end position="45"/>
    </location>
</feature>
<dbReference type="Proteomes" id="UP000007174">
    <property type="component" value="Unassembled WGS sequence"/>
</dbReference>
<organism evidence="2 3">
    <name type="scientific">Colletotrichum higginsianum (strain IMI 349063)</name>
    <name type="common">Crucifer anthracnose fungus</name>
    <dbReference type="NCBI Taxonomy" id="759273"/>
    <lineage>
        <taxon>Eukaryota</taxon>
        <taxon>Fungi</taxon>
        <taxon>Dikarya</taxon>
        <taxon>Ascomycota</taxon>
        <taxon>Pezizomycotina</taxon>
        <taxon>Sordariomycetes</taxon>
        <taxon>Hypocreomycetidae</taxon>
        <taxon>Glomerellales</taxon>
        <taxon>Glomerellaceae</taxon>
        <taxon>Colletotrichum</taxon>
        <taxon>Colletotrichum destructivum species complex</taxon>
    </lineage>
</organism>
<dbReference type="HOGENOM" id="CLU_1582333_0_0_1"/>
<protein>
    <submittedName>
        <fullName evidence="2">Uncharacterized protein</fullName>
    </submittedName>
</protein>
<evidence type="ECO:0000313" key="3">
    <source>
        <dbReference type="Proteomes" id="UP000007174"/>
    </source>
</evidence>
<name>H1V3M9_COLHI</name>
<dbReference type="AlphaFoldDB" id="H1V3M9"/>
<dbReference type="VEuPathDB" id="FungiDB:CH63R_07279"/>
<evidence type="ECO:0000256" key="1">
    <source>
        <dbReference type="SAM" id="MobiDB-lite"/>
    </source>
</evidence>